<dbReference type="FunFam" id="3.10.250.10:FF:000011">
    <property type="entry name" value="Scavenger receptor class A member 5"/>
    <property type="match status" value="1"/>
</dbReference>
<dbReference type="SMART" id="SM00202">
    <property type="entry name" value="SR"/>
    <property type="match status" value="1"/>
</dbReference>
<keyword evidence="4" id="KW-0677">Repeat</keyword>
<feature type="compositionally biased region" description="Gly residues" evidence="13">
    <location>
        <begin position="345"/>
        <end position="354"/>
    </location>
</feature>
<keyword evidence="11" id="KW-0325">Glycoprotein</keyword>
<evidence type="ECO:0000256" key="13">
    <source>
        <dbReference type="SAM" id="MobiDB-lite"/>
    </source>
</evidence>
<dbReference type="PRINTS" id="PR00258">
    <property type="entry name" value="SPERACTRCPTR"/>
</dbReference>
<dbReference type="Proteomes" id="UP000011080">
    <property type="component" value="Unassembled WGS sequence"/>
</dbReference>
<dbReference type="InterPro" id="IPR036772">
    <property type="entry name" value="SRCR-like_dom_sf"/>
</dbReference>
<proteinExistence type="predicted"/>
<keyword evidence="6 14" id="KW-1133">Transmembrane helix</keyword>
<evidence type="ECO:0000256" key="9">
    <source>
        <dbReference type="ARBA" id="ARBA00023157"/>
    </source>
</evidence>
<keyword evidence="2 14" id="KW-0812">Transmembrane</keyword>
<dbReference type="Pfam" id="PF00530">
    <property type="entry name" value="SRCR"/>
    <property type="match status" value="1"/>
</dbReference>
<evidence type="ECO:0000256" key="4">
    <source>
        <dbReference type="ARBA" id="ARBA00022737"/>
    </source>
</evidence>
<evidence type="ECO:0000313" key="16">
    <source>
        <dbReference type="EMBL" id="ELR51837.1"/>
    </source>
</evidence>
<keyword evidence="9 12" id="KW-1015">Disulfide bond</keyword>
<evidence type="ECO:0000256" key="10">
    <source>
        <dbReference type="ARBA" id="ARBA00023170"/>
    </source>
</evidence>
<feature type="disulfide bond" evidence="12">
    <location>
        <begin position="454"/>
        <end position="464"/>
    </location>
</feature>
<dbReference type="InterPro" id="IPR001190">
    <property type="entry name" value="SRCR"/>
</dbReference>
<evidence type="ECO:0000256" key="14">
    <source>
        <dbReference type="SAM" id="Phobius"/>
    </source>
</evidence>
<sequence>VSSKNFETEIYPKPKRRNGMNCIMVLVILYLVLLTAGAGLLVIQVLNLQERLRVLEMPYNNETQAQLTQVVTKQETLQQRMDNFIQIPGWSLPTEFGLFRENGSGGAACVWTRGSKGAQGGPRLPHLPGPLTGYILNSFSFPGPPGPRGPPGIKGEAGWESCEQSERGKNLLPCITGGKGRPGSAGNSEKKKVGDPSGARGGPGSGGETAGSEDKGADKFLGFSGRKGDMGMKGDMGPPGARGDKGDSGKPGFPGVAGIPGIKGDQGPPGMKGLPGFPGAVGSPGAKGDTGSIGPTGPIGPPGLPGTPGVEGVKGSKGDTGLQGQKGTKGESGFPGLSGVKGEKGSPGLGGLKGAPGPTGQKGEPGSRGATGPQGAKGEKGQKGDSSLSVRIIGSRNRGRAEVFYNGAWGTICDDSWDGSDATVFCRMLGYSSGSPVYNVGAGSGNIWLDDVACSGSEWTLWDCNKSSWGSHNCNHNEDAGVNCS</sequence>
<dbReference type="EMBL" id="JH881884">
    <property type="protein sequence ID" value="ELR51837.1"/>
    <property type="molecule type" value="Genomic_DNA"/>
</dbReference>
<evidence type="ECO:0000313" key="17">
    <source>
        <dbReference type="Proteomes" id="UP000011080"/>
    </source>
</evidence>
<dbReference type="InterPro" id="IPR008160">
    <property type="entry name" value="Collagen"/>
</dbReference>
<dbReference type="AlphaFoldDB" id="L8I9G1"/>
<feature type="compositionally biased region" description="Gly residues" evidence="13">
    <location>
        <begin position="199"/>
        <end position="209"/>
    </location>
</feature>
<feature type="domain" description="SRCR" evidence="15">
    <location>
        <begin position="390"/>
        <end position="485"/>
    </location>
</feature>
<keyword evidence="10 16" id="KW-0675">Receptor</keyword>
<dbReference type="PANTHER" id="PTHR19331">
    <property type="entry name" value="SCAVENGER RECEPTOR DOMAIN-CONTAINING"/>
    <property type="match status" value="1"/>
</dbReference>
<evidence type="ECO:0000256" key="8">
    <source>
        <dbReference type="ARBA" id="ARBA00023136"/>
    </source>
</evidence>
<evidence type="ECO:0000256" key="6">
    <source>
        <dbReference type="ARBA" id="ARBA00022989"/>
    </source>
</evidence>
<comment type="caution">
    <text evidence="12">Lacks conserved residue(s) required for the propagation of feature annotation.</text>
</comment>
<dbReference type="Pfam" id="PF01391">
    <property type="entry name" value="Collagen"/>
    <property type="match status" value="1"/>
</dbReference>
<organism evidence="16 17">
    <name type="scientific">Bos mutus</name>
    <name type="common">wild yak</name>
    <dbReference type="NCBI Taxonomy" id="72004"/>
    <lineage>
        <taxon>Eukaryota</taxon>
        <taxon>Metazoa</taxon>
        <taxon>Chordata</taxon>
        <taxon>Craniata</taxon>
        <taxon>Vertebrata</taxon>
        <taxon>Euteleostomi</taxon>
        <taxon>Mammalia</taxon>
        <taxon>Eutheria</taxon>
        <taxon>Laurasiatheria</taxon>
        <taxon>Artiodactyla</taxon>
        <taxon>Ruminantia</taxon>
        <taxon>Pecora</taxon>
        <taxon>Bovidae</taxon>
        <taxon>Bovinae</taxon>
        <taxon>Bos</taxon>
    </lineage>
</organism>
<keyword evidence="3" id="KW-0732">Signal</keyword>
<protein>
    <submittedName>
        <fullName evidence="16">Macrophage receptor MARCO</fullName>
    </submittedName>
</protein>
<dbReference type="SUPFAM" id="SSF56487">
    <property type="entry name" value="SRCR-like"/>
    <property type="match status" value="1"/>
</dbReference>
<keyword evidence="8 14" id="KW-0472">Membrane</keyword>
<keyword evidence="7" id="KW-0175">Coiled coil</keyword>
<reference evidence="16 17" key="1">
    <citation type="journal article" date="2012" name="Nat. Genet.">
        <title>The yak genome and adaptation to life at high altitude.</title>
        <authorList>
            <person name="Qiu Q."/>
            <person name="Zhang G."/>
            <person name="Ma T."/>
            <person name="Qian W."/>
            <person name="Wang J."/>
            <person name="Ye Z."/>
            <person name="Cao C."/>
            <person name="Hu Q."/>
            <person name="Kim J."/>
            <person name="Larkin D.M."/>
            <person name="Auvil L."/>
            <person name="Capitanu B."/>
            <person name="Ma J."/>
            <person name="Lewin H.A."/>
            <person name="Qian X."/>
            <person name="Lang Y."/>
            <person name="Zhou R."/>
            <person name="Wang L."/>
            <person name="Wang K."/>
            <person name="Xia J."/>
            <person name="Liao S."/>
            <person name="Pan S."/>
            <person name="Lu X."/>
            <person name="Hou H."/>
            <person name="Wang Y."/>
            <person name="Zang X."/>
            <person name="Yin Y."/>
            <person name="Ma H."/>
            <person name="Zhang J."/>
            <person name="Wang Z."/>
            <person name="Zhang Y."/>
            <person name="Zhang D."/>
            <person name="Yonezawa T."/>
            <person name="Hasegawa M."/>
            <person name="Zhong Y."/>
            <person name="Liu W."/>
            <person name="Zhang Y."/>
            <person name="Huang Z."/>
            <person name="Zhang S."/>
            <person name="Long R."/>
            <person name="Yang H."/>
            <person name="Wang J."/>
            <person name="Lenstra J.A."/>
            <person name="Cooper D.N."/>
            <person name="Wu Y."/>
            <person name="Wang J."/>
            <person name="Shi P."/>
            <person name="Wang J."/>
            <person name="Liu J."/>
        </authorList>
    </citation>
    <scope>NUCLEOTIDE SEQUENCE [LARGE SCALE GENOMIC DNA]</scope>
    <source>
        <strain evidence="17">yakQH1</strain>
    </source>
</reference>
<evidence type="ECO:0000256" key="5">
    <source>
        <dbReference type="ARBA" id="ARBA00022968"/>
    </source>
</evidence>
<dbReference type="PROSITE" id="PS50287">
    <property type="entry name" value="SRCR_2"/>
    <property type="match status" value="1"/>
</dbReference>
<comment type="subcellular location">
    <subcellularLocation>
        <location evidence="1">Membrane</location>
        <topology evidence="1">Single-pass type II membrane protein</topology>
    </subcellularLocation>
</comment>
<name>L8I9G1_9CETA</name>
<evidence type="ECO:0000256" key="3">
    <source>
        <dbReference type="ARBA" id="ARBA00022729"/>
    </source>
</evidence>
<keyword evidence="5" id="KW-0735">Signal-anchor</keyword>
<feature type="transmembrane region" description="Helical" evidence="14">
    <location>
        <begin position="21"/>
        <end position="43"/>
    </location>
</feature>
<evidence type="ECO:0000256" key="2">
    <source>
        <dbReference type="ARBA" id="ARBA00022692"/>
    </source>
</evidence>
<evidence type="ECO:0000256" key="1">
    <source>
        <dbReference type="ARBA" id="ARBA00004606"/>
    </source>
</evidence>
<dbReference type="GO" id="GO:0016020">
    <property type="term" value="C:membrane"/>
    <property type="evidence" value="ECO:0007669"/>
    <property type="project" value="UniProtKB-SubCell"/>
</dbReference>
<evidence type="ECO:0000256" key="7">
    <source>
        <dbReference type="ARBA" id="ARBA00023054"/>
    </source>
</evidence>
<dbReference type="Gene3D" id="3.10.250.10">
    <property type="entry name" value="SRCR-like domain"/>
    <property type="match status" value="1"/>
</dbReference>
<feature type="region of interest" description="Disordered" evidence="13">
    <location>
        <begin position="139"/>
        <end position="387"/>
    </location>
</feature>
<evidence type="ECO:0000256" key="11">
    <source>
        <dbReference type="ARBA" id="ARBA00023180"/>
    </source>
</evidence>
<evidence type="ECO:0000256" key="12">
    <source>
        <dbReference type="PROSITE-ProRule" id="PRU00196"/>
    </source>
</evidence>
<accession>L8I9G1</accession>
<evidence type="ECO:0000259" key="15">
    <source>
        <dbReference type="PROSITE" id="PS50287"/>
    </source>
</evidence>
<gene>
    <name evidence="16" type="ORF">M91_20439</name>
</gene>
<dbReference type="PANTHER" id="PTHR19331:SF471">
    <property type="entry name" value="SRCR DOMAIN-CONTAINING PROTEIN"/>
    <property type="match status" value="1"/>
</dbReference>
<feature type="non-terminal residue" evidence="16">
    <location>
        <position position="1"/>
    </location>
</feature>